<dbReference type="Pfam" id="PF03717">
    <property type="entry name" value="PBP_dimer"/>
    <property type="match status" value="1"/>
</dbReference>
<dbReference type="GO" id="GO:0008360">
    <property type="term" value="P:regulation of cell shape"/>
    <property type="evidence" value="ECO:0007669"/>
    <property type="project" value="UniProtKB-KW"/>
</dbReference>
<dbReference type="NCBIfam" id="TIGR03423">
    <property type="entry name" value="pbp2_mrdA"/>
    <property type="match status" value="1"/>
</dbReference>
<feature type="domain" description="Penicillin-binding protein transpeptidase" evidence="14">
    <location>
        <begin position="278"/>
        <end position="651"/>
    </location>
</feature>
<dbReference type="InterPro" id="IPR017790">
    <property type="entry name" value="Penicillin-binding_protein_2"/>
</dbReference>
<comment type="similarity">
    <text evidence="3">Belongs to the transpeptidase family.</text>
</comment>
<keyword evidence="11" id="KW-1133">Transmembrane helix</keyword>
<proteinExistence type="inferred from homology"/>
<organism evidence="16 17">
    <name type="scientific">Planomonospora venezuelensis</name>
    <dbReference type="NCBI Taxonomy" id="1999"/>
    <lineage>
        <taxon>Bacteria</taxon>
        <taxon>Bacillati</taxon>
        <taxon>Actinomycetota</taxon>
        <taxon>Actinomycetes</taxon>
        <taxon>Streptosporangiales</taxon>
        <taxon>Streptosporangiaceae</taxon>
        <taxon>Planomonospora</taxon>
    </lineage>
</organism>
<feature type="domain" description="Penicillin-binding protein dimerisation" evidence="15">
    <location>
        <begin position="52"/>
        <end position="236"/>
    </location>
</feature>
<keyword evidence="9" id="KW-0133">Cell shape</keyword>
<keyword evidence="12" id="KW-0472">Membrane</keyword>
<evidence type="ECO:0000256" key="9">
    <source>
        <dbReference type="ARBA" id="ARBA00022960"/>
    </source>
</evidence>
<keyword evidence="10" id="KW-0573">Peptidoglycan synthesis</keyword>
<gene>
    <name evidence="16" type="ORF">FHS22_006236</name>
</gene>
<dbReference type="GO" id="GO:0071972">
    <property type="term" value="F:peptidoglycan L,D-transpeptidase activity"/>
    <property type="evidence" value="ECO:0007669"/>
    <property type="project" value="TreeGrafter"/>
</dbReference>
<evidence type="ECO:0000256" key="7">
    <source>
        <dbReference type="ARBA" id="ARBA00022692"/>
    </source>
</evidence>
<dbReference type="Pfam" id="PF00905">
    <property type="entry name" value="Transpeptidase"/>
    <property type="match status" value="1"/>
</dbReference>
<evidence type="ECO:0000313" key="16">
    <source>
        <dbReference type="EMBL" id="MBB5966937.1"/>
    </source>
</evidence>
<evidence type="ECO:0000256" key="3">
    <source>
        <dbReference type="ARBA" id="ARBA00007171"/>
    </source>
</evidence>
<keyword evidence="7" id="KW-0812">Transmembrane</keyword>
<dbReference type="InterPro" id="IPR050515">
    <property type="entry name" value="Beta-lactam/transpept"/>
</dbReference>
<dbReference type="GO" id="GO:0071555">
    <property type="term" value="P:cell wall organization"/>
    <property type="evidence" value="ECO:0007669"/>
    <property type="project" value="UniProtKB-KW"/>
</dbReference>
<keyword evidence="4" id="KW-1003">Cell membrane</keyword>
<evidence type="ECO:0000256" key="13">
    <source>
        <dbReference type="ARBA" id="ARBA00023316"/>
    </source>
</evidence>
<accession>A0A841DDK5</accession>
<keyword evidence="5" id="KW-0997">Cell inner membrane</keyword>
<dbReference type="AlphaFoldDB" id="A0A841DDK5"/>
<keyword evidence="6" id="KW-0645">Protease</keyword>
<reference evidence="16 17" key="1">
    <citation type="submission" date="2020-08" db="EMBL/GenBank/DDBJ databases">
        <title>Genomic Encyclopedia of Type Strains, Phase III (KMG-III): the genomes of soil and plant-associated and newly described type strains.</title>
        <authorList>
            <person name="Whitman W."/>
        </authorList>
    </citation>
    <scope>NUCLEOTIDE SEQUENCE [LARGE SCALE GENOMIC DNA]</scope>
    <source>
        <strain evidence="16 17">CECT 3303</strain>
    </source>
</reference>
<evidence type="ECO:0000313" key="17">
    <source>
        <dbReference type="Proteomes" id="UP000562352"/>
    </source>
</evidence>
<evidence type="ECO:0000256" key="1">
    <source>
        <dbReference type="ARBA" id="ARBA00004167"/>
    </source>
</evidence>
<evidence type="ECO:0000256" key="10">
    <source>
        <dbReference type="ARBA" id="ARBA00022984"/>
    </source>
</evidence>
<evidence type="ECO:0000256" key="4">
    <source>
        <dbReference type="ARBA" id="ARBA00022475"/>
    </source>
</evidence>
<keyword evidence="17" id="KW-1185">Reference proteome</keyword>
<sequence length="697" mass="74360">MNRMRGRLRALRALTLALLLMLGARLWQVQVVDGPRYVAAATETRTRDVVMPAVRGQILDSAGRPLVRNRTALVVSVDRTALAKMADGGKAVMARLGAVLGRDPADLARRIRPCGPTVSKPCWAGSPHQPVPVDGDVGTREALQILERQERFPGIVTSVQAVREHPGRSAGVQALGYLQPVTKEELERREGFKAEFSGVDVSGRDGLESVYDRALRGTPGRKRVQVDRLGRVLGTEQQVAPVPGDTLITSIDAKVQAVTEKAIAEAMEAAPQADGAAGVVLDARSGRVVAIASAPSYDPEVWTGGIEEDDYRRLLSEKAGKPLVSRAIKGEFAPGSTFKMSSVAAMLRAGYPIDGRYNCPGSFMVGGRSFNNFRGRALGVLSLHTALVKSCDTIFYRAAFEQYTRDGGRKPKGRPKEIMANTARAFGFGRPTGIDLPGESPGRIPDRAWKKETWIATKEENCKRARTGYPEVAKTDAGRAAFLKALARDNCQEGDQLRPGDAANFSIGQGDVLVTPIQLAAAYAALVTDGRLRSPRVGWKLVRPDGTTVKEIKVPVTGKLPISAAERAYIKRALSQVAADGTAAGAFLGFPMKKVKVGGKTGTAEVWGKADTSWFASFAPVDDPRFVVVAMVSQGGMGSEAAAPAVRKIYEGIYGFTPEGKNARAALPGWAPAAAPPVIGPDGTVTRPVKAARGKVR</sequence>
<dbReference type="Gene3D" id="3.40.710.10">
    <property type="entry name" value="DD-peptidase/beta-lactamase superfamily"/>
    <property type="match status" value="1"/>
</dbReference>
<dbReference type="Proteomes" id="UP000562352">
    <property type="component" value="Unassembled WGS sequence"/>
</dbReference>
<evidence type="ECO:0000256" key="5">
    <source>
        <dbReference type="ARBA" id="ARBA00022519"/>
    </source>
</evidence>
<dbReference type="InterPro" id="IPR036138">
    <property type="entry name" value="PBP_dimer_sf"/>
</dbReference>
<dbReference type="GO" id="GO:0008658">
    <property type="term" value="F:penicillin binding"/>
    <property type="evidence" value="ECO:0007669"/>
    <property type="project" value="InterPro"/>
</dbReference>
<dbReference type="PANTHER" id="PTHR30627">
    <property type="entry name" value="PEPTIDOGLYCAN D,D-TRANSPEPTIDASE"/>
    <property type="match status" value="1"/>
</dbReference>
<dbReference type="GO" id="GO:0009252">
    <property type="term" value="P:peptidoglycan biosynthetic process"/>
    <property type="evidence" value="ECO:0007669"/>
    <property type="project" value="UniProtKB-KW"/>
</dbReference>
<comment type="caution">
    <text evidence="16">The sequence shown here is derived from an EMBL/GenBank/DDBJ whole genome shotgun (WGS) entry which is preliminary data.</text>
</comment>
<name>A0A841DDK5_PLAVE</name>
<evidence type="ECO:0000256" key="11">
    <source>
        <dbReference type="ARBA" id="ARBA00022989"/>
    </source>
</evidence>
<dbReference type="GO" id="GO:0006508">
    <property type="term" value="P:proteolysis"/>
    <property type="evidence" value="ECO:0007669"/>
    <property type="project" value="UniProtKB-KW"/>
</dbReference>
<dbReference type="EMBL" id="JACHJJ010000027">
    <property type="protein sequence ID" value="MBB5966937.1"/>
    <property type="molecule type" value="Genomic_DNA"/>
</dbReference>
<evidence type="ECO:0000259" key="14">
    <source>
        <dbReference type="Pfam" id="PF00905"/>
    </source>
</evidence>
<dbReference type="InterPro" id="IPR001460">
    <property type="entry name" value="PCN-bd_Tpept"/>
</dbReference>
<dbReference type="SUPFAM" id="SSF56601">
    <property type="entry name" value="beta-lactamase/transpeptidase-like"/>
    <property type="match status" value="1"/>
</dbReference>
<protein>
    <submittedName>
        <fullName evidence="16">Penicillin-binding protein 2</fullName>
    </submittedName>
</protein>
<dbReference type="GO" id="GO:0005886">
    <property type="term" value="C:plasma membrane"/>
    <property type="evidence" value="ECO:0007669"/>
    <property type="project" value="UniProtKB-SubCell"/>
</dbReference>
<evidence type="ECO:0000256" key="12">
    <source>
        <dbReference type="ARBA" id="ARBA00023136"/>
    </source>
</evidence>
<dbReference type="SUPFAM" id="SSF56519">
    <property type="entry name" value="Penicillin binding protein dimerisation domain"/>
    <property type="match status" value="1"/>
</dbReference>
<evidence type="ECO:0000256" key="8">
    <source>
        <dbReference type="ARBA" id="ARBA00022801"/>
    </source>
</evidence>
<dbReference type="Gene3D" id="3.90.1310.10">
    <property type="entry name" value="Penicillin-binding protein 2a (Domain 2)"/>
    <property type="match status" value="1"/>
</dbReference>
<evidence type="ECO:0000259" key="15">
    <source>
        <dbReference type="Pfam" id="PF03717"/>
    </source>
</evidence>
<keyword evidence="8" id="KW-0378">Hydrolase</keyword>
<dbReference type="PANTHER" id="PTHR30627:SF2">
    <property type="entry name" value="PEPTIDOGLYCAN D,D-TRANSPEPTIDASE MRDA"/>
    <property type="match status" value="1"/>
</dbReference>
<dbReference type="InterPro" id="IPR012338">
    <property type="entry name" value="Beta-lactam/transpept-like"/>
</dbReference>
<keyword evidence="13" id="KW-0961">Cell wall biogenesis/degradation</keyword>
<evidence type="ECO:0000256" key="2">
    <source>
        <dbReference type="ARBA" id="ARBA00004236"/>
    </source>
</evidence>
<dbReference type="GO" id="GO:0009002">
    <property type="term" value="F:serine-type D-Ala-D-Ala carboxypeptidase activity"/>
    <property type="evidence" value="ECO:0007669"/>
    <property type="project" value="InterPro"/>
</dbReference>
<dbReference type="InterPro" id="IPR005311">
    <property type="entry name" value="PBP_dimer"/>
</dbReference>
<evidence type="ECO:0000256" key="6">
    <source>
        <dbReference type="ARBA" id="ARBA00022670"/>
    </source>
</evidence>
<comment type="subcellular location">
    <subcellularLocation>
        <location evidence="2">Cell membrane</location>
    </subcellularLocation>
    <subcellularLocation>
        <location evidence="1">Membrane</location>
        <topology evidence="1">Single-pass membrane protein</topology>
    </subcellularLocation>
</comment>